<dbReference type="Gene3D" id="3.30.420.10">
    <property type="entry name" value="Ribonuclease H-like superfamily/Ribonuclease H"/>
    <property type="match status" value="1"/>
</dbReference>
<reference evidence="2 3" key="1">
    <citation type="journal article" date="2015" name="Genome Announc.">
        <title>Expanding the biotechnology potential of lactobacilli through comparative genomics of 213 strains and associated genera.</title>
        <authorList>
            <person name="Sun Z."/>
            <person name="Harris H.M."/>
            <person name="McCann A."/>
            <person name="Guo C."/>
            <person name="Argimon S."/>
            <person name="Zhang W."/>
            <person name="Yang X."/>
            <person name="Jeffery I.B."/>
            <person name="Cooney J.C."/>
            <person name="Kagawa T.F."/>
            <person name="Liu W."/>
            <person name="Song Y."/>
            <person name="Salvetti E."/>
            <person name="Wrobel A."/>
            <person name="Rasinkangas P."/>
            <person name="Parkhill J."/>
            <person name="Rea M.C."/>
            <person name="O'Sullivan O."/>
            <person name="Ritari J."/>
            <person name="Douillard F.P."/>
            <person name="Paul Ross R."/>
            <person name="Yang R."/>
            <person name="Briner A.E."/>
            <person name="Felis G.E."/>
            <person name="de Vos W.M."/>
            <person name="Barrangou R."/>
            <person name="Klaenhammer T.R."/>
            <person name="Caufield P.W."/>
            <person name="Cui Y."/>
            <person name="Zhang H."/>
            <person name="O'Toole P.W."/>
        </authorList>
    </citation>
    <scope>NUCLEOTIDE SEQUENCE [LARGE SCALE GENOMIC DNA]</scope>
    <source>
        <strain evidence="2 3">DSM 19117</strain>
    </source>
</reference>
<dbReference type="GO" id="GO:0003676">
    <property type="term" value="F:nucleic acid binding"/>
    <property type="evidence" value="ECO:0007669"/>
    <property type="project" value="InterPro"/>
</dbReference>
<name>A0A0R1K3Z3_9LACO</name>
<evidence type="ECO:0000313" key="3">
    <source>
        <dbReference type="Proteomes" id="UP000051162"/>
    </source>
</evidence>
<keyword evidence="3" id="KW-1185">Reference proteome</keyword>
<dbReference type="STRING" id="1423773.FD30_GL001636"/>
<evidence type="ECO:0000313" key="2">
    <source>
        <dbReference type="EMBL" id="KRK76067.1"/>
    </source>
</evidence>
<dbReference type="PROSITE" id="PS50994">
    <property type="entry name" value="INTEGRASE"/>
    <property type="match status" value="1"/>
</dbReference>
<accession>A0A0R1K3Z3</accession>
<gene>
    <name evidence="2" type="ORF">FD30_GL001636</name>
</gene>
<sequence>MWLADSTEVRYGVKGEYKLRFSGVLDLHGRYLLAYNLSPTETSEAIIQTFEQAFQSAGNVHPMVHTDRGAAFTSKVFNHFMDQHQVTRSMSRPGTPYDNAPMERWWNEFKLNWLDSQPTPKTRQELVELIETGIHYFNYIDRTIQRNGSTAKEYRDEAA</sequence>
<dbReference type="InterPro" id="IPR001584">
    <property type="entry name" value="Integrase_cat-core"/>
</dbReference>
<proteinExistence type="predicted"/>
<dbReference type="InterPro" id="IPR050900">
    <property type="entry name" value="Transposase_IS3/IS150/IS904"/>
</dbReference>
<feature type="domain" description="Integrase catalytic" evidence="1">
    <location>
        <begin position="1"/>
        <end position="159"/>
    </location>
</feature>
<dbReference type="InterPro" id="IPR036397">
    <property type="entry name" value="RNaseH_sf"/>
</dbReference>
<dbReference type="Proteomes" id="UP000051162">
    <property type="component" value="Unassembled WGS sequence"/>
</dbReference>
<dbReference type="PANTHER" id="PTHR46889">
    <property type="entry name" value="TRANSPOSASE INSF FOR INSERTION SEQUENCE IS3B-RELATED"/>
    <property type="match status" value="1"/>
</dbReference>
<comment type="caution">
    <text evidence="2">The sequence shown here is derived from an EMBL/GenBank/DDBJ whole genome shotgun (WGS) entry which is preliminary data.</text>
</comment>
<dbReference type="Pfam" id="PF00665">
    <property type="entry name" value="rve"/>
    <property type="match status" value="1"/>
</dbReference>
<dbReference type="GO" id="GO:0015074">
    <property type="term" value="P:DNA integration"/>
    <property type="evidence" value="ECO:0007669"/>
    <property type="project" value="InterPro"/>
</dbReference>
<evidence type="ECO:0000259" key="1">
    <source>
        <dbReference type="PROSITE" id="PS50994"/>
    </source>
</evidence>
<protein>
    <submittedName>
        <fullName evidence="2">Integrase</fullName>
    </submittedName>
</protein>
<dbReference type="PATRIC" id="fig|1423773.3.peg.1679"/>
<dbReference type="PANTHER" id="PTHR46889:SF4">
    <property type="entry name" value="TRANSPOSASE INSO FOR INSERTION SEQUENCE ELEMENT IS911B-RELATED"/>
    <property type="match status" value="1"/>
</dbReference>
<organism evidence="2 3">
    <name type="scientific">Levilactobacillus namurensis DSM 19117</name>
    <dbReference type="NCBI Taxonomy" id="1423773"/>
    <lineage>
        <taxon>Bacteria</taxon>
        <taxon>Bacillati</taxon>
        <taxon>Bacillota</taxon>
        <taxon>Bacilli</taxon>
        <taxon>Lactobacillales</taxon>
        <taxon>Lactobacillaceae</taxon>
        <taxon>Levilactobacillus</taxon>
    </lineage>
</organism>
<dbReference type="EMBL" id="AZDT01000026">
    <property type="protein sequence ID" value="KRK76067.1"/>
    <property type="molecule type" value="Genomic_DNA"/>
</dbReference>
<dbReference type="InterPro" id="IPR012337">
    <property type="entry name" value="RNaseH-like_sf"/>
</dbReference>
<dbReference type="AlphaFoldDB" id="A0A0R1K3Z3"/>
<dbReference type="SUPFAM" id="SSF53098">
    <property type="entry name" value="Ribonuclease H-like"/>
    <property type="match status" value="1"/>
</dbReference>